<dbReference type="InterPro" id="IPR010129">
    <property type="entry name" value="T1SS_HlyD"/>
</dbReference>
<dbReference type="SUPFAM" id="SSF111369">
    <property type="entry name" value="HlyD-like secretion proteins"/>
    <property type="match status" value="1"/>
</dbReference>
<feature type="domain" description="AprE-like long alpha-helical hairpin" evidence="11">
    <location>
        <begin position="105"/>
        <end position="286"/>
    </location>
</feature>
<evidence type="ECO:0000256" key="6">
    <source>
        <dbReference type="ARBA" id="ARBA00022692"/>
    </source>
</evidence>
<sequence length="442" mass="49194">MATNLKWNDSDFASDVVAAKVQGPHPRAFLLLFGIIAFFIVGFIWAKNAVLDEVTRGDGKVIPSSQVQIIQNLEGGILRELLVREGDIVEKGQILLRIDDTGYASRAGEIESNYLNLMGRIARLEAEATGEPLLFPAELLAERKDITVREQNLFNARQAELQSQIQILRQQAQQRNQEIAEINGRLRQLRASLGLANEEMEITAPLVKKGIVPKVESLKLRREINDLRGQISASELSKPRVEGALKEANQRIEEKILSFRSLASQELSQTRAEYEAARQAILGVKDRVARTDVRSSVTGEVKEVKIQTIGGVVQPGQDIIEIVPIDDTLLVEANIRPADIAFLRPGQEATVKITAYDYSIYGGLPAKLERISADTIVDEKSGESYYQIIVRTDQNFLKRGTNTYPIIPGMVASVDILTGQKTVLDYIMKPILKTRDTALRER</sequence>
<proteinExistence type="inferred from homology"/>
<dbReference type="Pfam" id="PF26002">
    <property type="entry name" value="Beta-barrel_AprE"/>
    <property type="match status" value="1"/>
</dbReference>
<dbReference type="AlphaFoldDB" id="A0A6L8WA04"/>
<dbReference type="PANTHER" id="PTHR30386:SF26">
    <property type="entry name" value="TRANSPORT PROTEIN COMB"/>
    <property type="match status" value="1"/>
</dbReference>
<keyword evidence="5 9" id="KW-0997">Cell inner membrane</keyword>
<evidence type="ECO:0000256" key="1">
    <source>
        <dbReference type="ARBA" id="ARBA00004377"/>
    </source>
</evidence>
<gene>
    <name evidence="13" type="ORF">GQE98_11680</name>
</gene>
<evidence type="ECO:0000259" key="11">
    <source>
        <dbReference type="Pfam" id="PF25994"/>
    </source>
</evidence>
<keyword evidence="10" id="KW-0175">Coiled coil</keyword>
<evidence type="ECO:0000313" key="14">
    <source>
        <dbReference type="Proteomes" id="UP000476030"/>
    </source>
</evidence>
<comment type="caution">
    <text evidence="13">The sequence shown here is derived from an EMBL/GenBank/DDBJ whole genome shotgun (WGS) entry which is preliminary data.</text>
</comment>
<dbReference type="PANTHER" id="PTHR30386">
    <property type="entry name" value="MEMBRANE FUSION SUBUNIT OF EMRAB-TOLC MULTIDRUG EFFLUX PUMP"/>
    <property type="match status" value="1"/>
</dbReference>
<comment type="subcellular location">
    <subcellularLocation>
        <location evidence="1 9">Cell inner membrane</location>
        <topology evidence="1 9">Single-pass membrane protein</topology>
    </subcellularLocation>
</comment>
<dbReference type="GO" id="GO:0005886">
    <property type="term" value="C:plasma membrane"/>
    <property type="evidence" value="ECO:0007669"/>
    <property type="project" value="UniProtKB-SubCell"/>
</dbReference>
<dbReference type="Proteomes" id="UP000476030">
    <property type="component" value="Unassembled WGS sequence"/>
</dbReference>
<keyword evidence="14" id="KW-1185">Reference proteome</keyword>
<comment type="similarity">
    <text evidence="2 9">Belongs to the membrane fusion protein (MFP) (TC 8.A.1) family.</text>
</comment>
<feature type="coiled-coil region" evidence="10">
    <location>
        <begin position="158"/>
        <end position="199"/>
    </location>
</feature>
<evidence type="ECO:0000313" key="13">
    <source>
        <dbReference type="EMBL" id="MZR31292.1"/>
    </source>
</evidence>
<keyword evidence="6 9" id="KW-0812">Transmembrane</keyword>
<evidence type="ECO:0000256" key="8">
    <source>
        <dbReference type="ARBA" id="ARBA00023136"/>
    </source>
</evidence>
<dbReference type="InterPro" id="IPR058781">
    <property type="entry name" value="HH_AprE-like"/>
</dbReference>
<keyword evidence="7 9" id="KW-1133">Transmembrane helix</keyword>
<evidence type="ECO:0000256" key="10">
    <source>
        <dbReference type="SAM" id="Coils"/>
    </source>
</evidence>
<evidence type="ECO:0000256" key="9">
    <source>
        <dbReference type="RuleBase" id="RU365093"/>
    </source>
</evidence>
<evidence type="ECO:0000256" key="3">
    <source>
        <dbReference type="ARBA" id="ARBA00022448"/>
    </source>
</evidence>
<dbReference type="Gene3D" id="1.10.287.470">
    <property type="entry name" value="Helix hairpin bin"/>
    <property type="match status" value="1"/>
</dbReference>
<evidence type="ECO:0000256" key="5">
    <source>
        <dbReference type="ARBA" id="ARBA00022519"/>
    </source>
</evidence>
<name>A0A6L8WA04_9PROT</name>
<dbReference type="RefSeq" id="WP_161315809.1">
    <property type="nucleotide sequence ID" value="NZ_WTUW01000002.1"/>
</dbReference>
<keyword evidence="8 9" id="KW-0472">Membrane</keyword>
<keyword evidence="3 9" id="KW-0813">Transport</keyword>
<keyword evidence="4 9" id="KW-1003">Cell membrane</keyword>
<dbReference type="InterPro" id="IPR050739">
    <property type="entry name" value="MFP"/>
</dbReference>
<evidence type="ECO:0000259" key="12">
    <source>
        <dbReference type="Pfam" id="PF26002"/>
    </source>
</evidence>
<dbReference type="Pfam" id="PF25994">
    <property type="entry name" value="HH_AprE"/>
    <property type="match status" value="1"/>
</dbReference>
<evidence type="ECO:0000256" key="2">
    <source>
        <dbReference type="ARBA" id="ARBA00009477"/>
    </source>
</evidence>
<accession>A0A6L8WA04</accession>
<feature type="domain" description="AprE-like beta-barrel" evidence="12">
    <location>
        <begin position="329"/>
        <end position="419"/>
    </location>
</feature>
<organism evidence="13 14">
    <name type="scientific">Sneathiella litorea</name>
    <dbReference type="NCBI Taxonomy" id="2606216"/>
    <lineage>
        <taxon>Bacteria</taxon>
        <taxon>Pseudomonadati</taxon>
        <taxon>Pseudomonadota</taxon>
        <taxon>Alphaproteobacteria</taxon>
        <taxon>Sneathiellales</taxon>
        <taxon>Sneathiellaceae</taxon>
        <taxon>Sneathiella</taxon>
    </lineage>
</organism>
<evidence type="ECO:0000256" key="7">
    <source>
        <dbReference type="ARBA" id="ARBA00022989"/>
    </source>
</evidence>
<dbReference type="PROSITE" id="PS00543">
    <property type="entry name" value="HLYD_FAMILY"/>
    <property type="match status" value="1"/>
</dbReference>
<dbReference type="InterPro" id="IPR006144">
    <property type="entry name" value="Secretion_HlyD_CS"/>
</dbReference>
<evidence type="ECO:0000256" key="4">
    <source>
        <dbReference type="ARBA" id="ARBA00022475"/>
    </source>
</evidence>
<dbReference type="EMBL" id="WTUW01000002">
    <property type="protein sequence ID" value="MZR31292.1"/>
    <property type="molecule type" value="Genomic_DNA"/>
</dbReference>
<dbReference type="Gene3D" id="2.40.30.170">
    <property type="match status" value="1"/>
</dbReference>
<dbReference type="Gene3D" id="2.40.50.100">
    <property type="match status" value="1"/>
</dbReference>
<dbReference type="NCBIfam" id="TIGR01843">
    <property type="entry name" value="type_I_hlyD"/>
    <property type="match status" value="1"/>
</dbReference>
<dbReference type="GO" id="GO:0009306">
    <property type="term" value="P:protein secretion"/>
    <property type="evidence" value="ECO:0007669"/>
    <property type="project" value="InterPro"/>
</dbReference>
<dbReference type="InterPro" id="IPR058982">
    <property type="entry name" value="Beta-barrel_AprE"/>
</dbReference>
<dbReference type="PRINTS" id="PR01490">
    <property type="entry name" value="RTXTOXIND"/>
</dbReference>
<reference evidence="13 14" key="1">
    <citation type="submission" date="2019-12" db="EMBL/GenBank/DDBJ databases">
        <title>Snethiella sp. nov. sp. isolated from sea sand.</title>
        <authorList>
            <person name="Kim J."/>
            <person name="Jeong S.E."/>
            <person name="Jung H.S."/>
            <person name="Jeon C.O."/>
        </authorList>
    </citation>
    <scope>NUCLEOTIDE SEQUENCE [LARGE SCALE GENOMIC DNA]</scope>
    <source>
        <strain evidence="13 14">DP05</strain>
    </source>
</reference>
<feature type="transmembrane region" description="Helical" evidence="9">
    <location>
        <begin position="28"/>
        <end position="46"/>
    </location>
</feature>
<protein>
    <recommendedName>
        <fullName evidence="9">Membrane fusion protein (MFP) family protein</fullName>
    </recommendedName>
</protein>